<feature type="compositionally biased region" description="Low complexity" evidence="7">
    <location>
        <begin position="835"/>
        <end position="844"/>
    </location>
</feature>
<evidence type="ECO:0000256" key="7">
    <source>
        <dbReference type="SAM" id="MobiDB-lite"/>
    </source>
</evidence>
<feature type="domain" description="Zn(2)-C6 fungal-type" evidence="8">
    <location>
        <begin position="174"/>
        <end position="204"/>
    </location>
</feature>
<name>A0A1B8GVJ0_9PEZI</name>
<comment type="subcellular location">
    <subcellularLocation>
        <location evidence="1">Nucleus</location>
    </subcellularLocation>
</comment>
<dbReference type="InterPro" id="IPR050815">
    <property type="entry name" value="TF_fung"/>
</dbReference>
<feature type="compositionally biased region" description="Basic and acidic residues" evidence="7">
    <location>
        <begin position="143"/>
        <end position="153"/>
    </location>
</feature>
<dbReference type="SUPFAM" id="SSF57701">
    <property type="entry name" value="Zn2/Cys6 DNA-binding domain"/>
    <property type="match status" value="1"/>
</dbReference>
<dbReference type="PRINTS" id="PR00755">
    <property type="entry name" value="AFLATOXINBRP"/>
</dbReference>
<keyword evidence="2" id="KW-0479">Metal-binding</keyword>
<feature type="compositionally biased region" description="Low complexity" evidence="7">
    <location>
        <begin position="874"/>
        <end position="897"/>
    </location>
</feature>
<dbReference type="InterPro" id="IPR007219">
    <property type="entry name" value="XnlR_reg_dom"/>
</dbReference>
<keyword evidence="4" id="KW-0843">Virulence</keyword>
<dbReference type="PANTHER" id="PTHR47338">
    <property type="entry name" value="ZN(II)2CYS6 TRANSCRIPTION FACTOR (EUROFUNG)-RELATED"/>
    <property type="match status" value="1"/>
</dbReference>
<dbReference type="Pfam" id="PF00172">
    <property type="entry name" value="Zn_clus"/>
    <property type="match status" value="1"/>
</dbReference>
<evidence type="ECO:0000256" key="4">
    <source>
        <dbReference type="ARBA" id="ARBA00023026"/>
    </source>
</evidence>
<dbReference type="EMBL" id="KV460211">
    <property type="protein sequence ID" value="OBT99836.2"/>
    <property type="molecule type" value="Genomic_DNA"/>
</dbReference>
<feature type="region of interest" description="Disordered" evidence="7">
    <location>
        <begin position="985"/>
        <end position="1042"/>
    </location>
</feature>
<dbReference type="PROSITE" id="PS00463">
    <property type="entry name" value="ZN2_CY6_FUNGAL_1"/>
    <property type="match status" value="1"/>
</dbReference>
<accession>A0A1B8GVJ0</accession>
<keyword evidence="6" id="KW-0539">Nucleus</keyword>
<feature type="region of interest" description="Disordered" evidence="7">
    <location>
        <begin position="813"/>
        <end position="966"/>
    </location>
</feature>
<feature type="compositionally biased region" description="Low complexity" evidence="7">
    <location>
        <begin position="904"/>
        <end position="913"/>
    </location>
</feature>
<evidence type="ECO:0000313" key="10">
    <source>
        <dbReference type="Proteomes" id="UP000091956"/>
    </source>
</evidence>
<dbReference type="GO" id="GO:0006351">
    <property type="term" value="P:DNA-templated transcription"/>
    <property type="evidence" value="ECO:0007669"/>
    <property type="project" value="InterPro"/>
</dbReference>
<dbReference type="RefSeq" id="XP_018133569.2">
    <property type="nucleotide sequence ID" value="XM_018271648.2"/>
</dbReference>
<feature type="compositionally biased region" description="Low complexity" evidence="7">
    <location>
        <begin position="920"/>
        <end position="942"/>
    </location>
</feature>
<dbReference type="STRING" id="342668.A0A1B8GVJ0"/>
<dbReference type="InterPro" id="IPR001138">
    <property type="entry name" value="Zn2Cys6_DnaBD"/>
</dbReference>
<dbReference type="AlphaFoldDB" id="A0A1B8GVJ0"/>
<dbReference type="GO" id="GO:0008270">
    <property type="term" value="F:zinc ion binding"/>
    <property type="evidence" value="ECO:0007669"/>
    <property type="project" value="InterPro"/>
</dbReference>
<dbReference type="PROSITE" id="PS50048">
    <property type="entry name" value="ZN2_CY6_FUNGAL_2"/>
    <property type="match status" value="1"/>
</dbReference>
<dbReference type="Gene3D" id="4.10.240.10">
    <property type="entry name" value="Zn(2)-C6 fungal-type DNA-binding domain"/>
    <property type="match status" value="1"/>
</dbReference>
<keyword evidence="5" id="KW-0804">Transcription</keyword>
<dbReference type="SMART" id="SM00066">
    <property type="entry name" value="GAL4"/>
    <property type="match status" value="1"/>
</dbReference>
<feature type="compositionally biased region" description="Gly residues" evidence="7">
    <location>
        <begin position="1021"/>
        <end position="1041"/>
    </location>
</feature>
<dbReference type="SMART" id="SM00906">
    <property type="entry name" value="Fungal_trans"/>
    <property type="match status" value="1"/>
</dbReference>
<feature type="compositionally biased region" description="Low complexity" evidence="7">
    <location>
        <begin position="851"/>
        <end position="860"/>
    </location>
</feature>
<evidence type="ECO:0000256" key="1">
    <source>
        <dbReference type="ARBA" id="ARBA00004123"/>
    </source>
</evidence>
<evidence type="ECO:0000256" key="3">
    <source>
        <dbReference type="ARBA" id="ARBA00023015"/>
    </source>
</evidence>
<reference evidence="9 10" key="1">
    <citation type="submission" date="2016-03" db="EMBL/GenBank/DDBJ databases">
        <title>Comparative genomics of Pseudogymnoascus destructans, the fungus causing white-nose syndrome of bats.</title>
        <authorList>
            <person name="Palmer J.M."/>
            <person name="Drees K.P."/>
            <person name="Foster J.T."/>
            <person name="Lindner D.L."/>
        </authorList>
    </citation>
    <scope>NUCLEOTIDE SEQUENCE [LARGE SCALE GENOMIC DNA]</scope>
    <source>
        <strain evidence="9 10">UAMH 10579</strain>
    </source>
</reference>
<organism evidence="9 10">
    <name type="scientific">Pseudogymnoascus verrucosus</name>
    <dbReference type="NCBI Taxonomy" id="342668"/>
    <lineage>
        <taxon>Eukaryota</taxon>
        <taxon>Fungi</taxon>
        <taxon>Dikarya</taxon>
        <taxon>Ascomycota</taxon>
        <taxon>Pezizomycotina</taxon>
        <taxon>Leotiomycetes</taxon>
        <taxon>Thelebolales</taxon>
        <taxon>Thelebolaceae</taxon>
        <taxon>Pseudogymnoascus</taxon>
    </lineage>
</organism>
<reference evidence="10" key="2">
    <citation type="journal article" date="2018" name="Nat. Commun.">
        <title>Extreme sensitivity to ultraviolet light in the fungal pathogen causing white-nose syndrome of bats.</title>
        <authorList>
            <person name="Palmer J.M."/>
            <person name="Drees K.P."/>
            <person name="Foster J.T."/>
            <person name="Lindner D.L."/>
        </authorList>
    </citation>
    <scope>NUCLEOTIDE SEQUENCE [LARGE SCALE GENOMIC DNA]</scope>
    <source>
        <strain evidence="10">UAMH 10579</strain>
    </source>
</reference>
<evidence type="ECO:0000313" key="9">
    <source>
        <dbReference type="EMBL" id="OBT99836.2"/>
    </source>
</evidence>
<feature type="compositionally biased region" description="Basic and acidic residues" evidence="7">
    <location>
        <begin position="84"/>
        <end position="101"/>
    </location>
</feature>
<dbReference type="GO" id="GO:0005634">
    <property type="term" value="C:nucleus"/>
    <property type="evidence" value="ECO:0007669"/>
    <property type="project" value="UniProtKB-SubCell"/>
</dbReference>
<feature type="region of interest" description="Disordered" evidence="7">
    <location>
        <begin position="1"/>
        <end position="155"/>
    </location>
</feature>
<dbReference type="Pfam" id="PF04082">
    <property type="entry name" value="Fungal_trans"/>
    <property type="match status" value="1"/>
</dbReference>
<dbReference type="GO" id="GO:0000981">
    <property type="term" value="F:DNA-binding transcription factor activity, RNA polymerase II-specific"/>
    <property type="evidence" value="ECO:0007669"/>
    <property type="project" value="InterPro"/>
</dbReference>
<dbReference type="Proteomes" id="UP000091956">
    <property type="component" value="Unassembled WGS sequence"/>
</dbReference>
<keyword evidence="3" id="KW-0805">Transcription regulation</keyword>
<dbReference type="GeneID" id="28835523"/>
<dbReference type="CDD" id="cd12148">
    <property type="entry name" value="fungal_TF_MHR"/>
    <property type="match status" value="1"/>
</dbReference>
<keyword evidence="10" id="KW-1185">Reference proteome</keyword>
<evidence type="ECO:0000256" key="6">
    <source>
        <dbReference type="ARBA" id="ARBA00023242"/>
    </source>
</evidence>
<evidence type="ECO:0000259" key="8">
    <source>
        <dbReference type="PROSITE" id="PS50048"/>
    </source>
</evidence>
<dbReference type="PANTHER" id="PTHR47338:SF27">
    <property type="entry name" value="ZN(II)2CYS6 TRANSCRIPTION FACTOR (EUROFUNG)"/>
    <property type="match status" value="1"/>
</dbReference>
<feature type="compositionally biased region" description="Polar residues" evidence="7">
    <location>
        <begin position="943"/>
        <end position="955"/>
    </location>
</feature>
<feature type="region of interest" description="Disordered" evidence="7">
    <location>
        <begin position="778"/>
        <end position="799"/>
    </location>
</feature>
<dbReference type="GO" id="GO:0003677">
    <property type="term" value="F:DNA binding"/>
    <property type="evidence" value="ECO:0007669"/>
    <property type="project" value="InterPro"/>
</dbReference>
<protein>
    <recommendedName>
        <fullName evidence="8">Zn(2)-C6 fungal-type domain-containing protein</fullName>
    </recommendedName>
</protein>
<proteinExistence type="predicted"/>
<dbReference type="CDD" id="cd00067">
    <property type="entry name" value="GAL4"/>
    <property type="match status" value="1"/>
</dbReference>
<sequence length="1117" mass="121283">MCAPTGPPSRLENSRRPTPNAGSAAAMENGQPQMNGMGTGPFMDVTYPFHDLPGFDTNGPVGAKMEDDEDMQASLRSGTDEIIQEARDNEDTTPKMEESADHNGSQDMSGGESPEGSRARGTSAPDTYDEFGLNDTGAGDGTDLGKPKEDKNETPAWTELKTKAGKERKRLPLACIACRRKKIRCSGEKPACKHCLRSRIPCVYKVTTRKAAPRTDYMAMLDKRLKRMEERIIRIIPKDENECASVVRAQVKPAIPGTAQAKPASSKKRPAEEAFGSELQAWATSAKGTGTEVLPASLAAHEAEETKLLVEGAEALPEKEVQEHLAEVFFDNLYGQAYHVLHKPSYMRKLKANTLPPVLILAVCAVSARFSTHPKVNSHPAFLRGESWAAEARNIVLKRYEWPNITILTCLLLLGLHEFGTCYGGRSWALGGMAIRMAYALQLHRDLEYDPCKPHSRVRLSFIDREIRRRTMWACFLMDRFNSSGTDRPMFIKEETIMVQLPIKEDLFQLDIEGPTEDMKGDVPFPSAGGDGELSNARENMGVAAFTIRSIALWGRIIIYYFQGGRDRDPAPIWASDSEFADLRIQSEAFERSLPDPLQYTPANLSAHETQGLGNQFLFLHITIQQTILLLAHNAVHCSVPGPPRPAPPAEFIESTAAAATGAAQRISALLRVAEAYPLTAPFAGYCAFLSSTAQMPLAFSKDEAVASLAKRNLATNVRYLTKMKRGWGVFHWTSEQLKKHFKACAFAAKRGGVAGEANVVTQYGDWFDRYPHGVSQGDFEEAARPSGESGEDAVLEPKGGGLRTVEEFVHSIPPTAATPVQEGPKQSKRKKKPTPQQQQQQQQQPPPATSQPQQQPQQQISSHPHHQGPLPTHRQQPHPLHIPQQHAALAQQQQQQTMSPHALSHSPHLLPHSQHHQPQHPQQQQQQHHPQQPQPHPQQQQNYPHTPSPAFNHNPTPFYPSPFPPDIMPNLDAHLVFSAYNAPAQRGGPSPSPGAGMWSPVGMEGLDPGMTTPGQQSQGGQVGGGGGGGQGMGGGMGGQQGWMAHQQTSAWFMPFNMAPPDVGGGGEEAFLGLGLGLGGNGNGNGGGTGLEGGSGTGFEGGMMGEMGMGGFDNGGV</sequence>
<dbReference type="InterPro" id="IPR036864">
    <property type="entry name" value="Zn2-C6_fun-type_DNA-bd_sf"/>
</dbReference>
<gene>
    <name evidence="9" type="ORF">VE01_02137</name>
</gene>
<evidence type="ECO:0000256" key="2">
    <source>
        <dbReference type="ARBA" id="ARBA00022723"/>
    </source>
</evidence>
<evidence type="ECO:0000256" key="5">
    <source>
        <dbReference type="ARBA" id="ARBA00023163"/>
    </source>
</evidence>